<organism evidence="2 3">
    <name type="scientific">Prorocentrum cordatum</name>
    <dbReference type="NCBI Taxonomy" id="2364126"/>
    <lineage>
        <taxon>Eukaryota</taxon>
        <taxon>Sar</taxon>
        <taxon>Alveolata</taxon>
        <taxon>Dinophyceae</taxon>
        <taxon>Prorocentrales</taxon>
        <taxon>Prorocentraceae</taxon>
        <taxon>Prorocentrum</taxon>
    </lineage>
</organism>
<feature type="region of interest" description="Disordered" evidence="1">
    <location>
        <begin position="339"/>
        <end position="362"/>
    </location>
</feature>
<dbReference type="Proteomes" id="UP001189429">
    <property type="component" value="Unassembled WGS sequence"/>
</dbReference>
<gene>
    <name evidence="2" type="ORF">PCOR1329_LOCUS13397</name>
</gene>
<dbReference type="EMBL" id="CAUYUJ010003949">
    <property type="protein sequence ID" value="CAK0807549.1"/>
    <property type="molecule type" value="Genomic_DNA"/>
</dbReference>
<comment type="caution">
    <text evidence="2">The sequence shown here is derived from an EMBL/GenBank/DDBJ whole genome shotgun (WGS) entry which is preliminary data.</text>
</comment>
<protein>
    <submittedName>
        <fullName evidence="2">Uncharacterized protein</fullName>
    </submittedName>
</protein>
<feature type="non-terminal residue" evidence="2">
    <location>
        <position position="1"/>
    </location>
</feature>
<keyword evidence="3" id="KW-1185">Reference proteome</keyword>
<feature type="non-terminal residue" evidence="2">
    <location>
        <position position="440"/>
    </location>
</feature>
<accession>A0ABN9QR44</accession>
<name>A0ABN9QR44_9DINO</name>
<evidence type="ECO:0000313" key="2">
    <source>
        <dbReference type="EMBL" id="CAK0807549.1"/>
    </source>
</evidence>
<evidence type="ECO:0000313" key="3">
    <source>
        <dbReference type="Proteomes" id="UP001189429"/>
    </source>
</evidence>
<reference evidence="2" key="1">
    <citation type="submission" date="2023-10" db="EMBL/GenBank/DDBJ databases">
        <authorList>
            <person name="Chen Y."/>
            <person name="Shah S."/>
            <person name="Dougan E. K."/>
            <person name="Thang M."/>
            <person name="Chan C."/>
        </authorList>
    </citation>
    <scope>NUCLEOTIDE SEQUENCE [LARGE SCALE GENOMIC DNA]</scope>
</reference>
<proteinExistence type="predicted"/>
<feature type="compositionally biased region" description="Basic and acidic residues" evidence="1">
    <location>
        <begin position="305"/>
        <end position="322"/>
    </location>
</feature>
<feature type="region of interest" description="Disordered" evidence="1">
    <location>
        <begin position="300"/>
        <end position="322"/>
    </location>
</feature>
<evidence type="ECO:0000256" key="1">
    <source>
        <dbReference type="SAM" id="MobiDB-lite"/>
    </source>
</evidence>
<sequence>KSLETVGLLLGLRESPDFAEEEKGVYALLDWGALLADAGKRAWEADVKRENRCVQLMAATQLKNCKRYARATPDDVLHFLAEYKNAVNGEVTEITIIQIWGPTKNVEIRFKQRAKQMGWGDLPWDKLLGLKFETAVSYHPGRWVNPTSYKVSSSFYRLSQLRIIERDWQGVDLEVEDRRSVWDETVKVVNGECDLQRPAARKTETIFQSVNACFVVLRAEYPEVIADCVRMVVPIPQDAKPIGQCKGLSPGLQNPAFRNQIREPMVKRLVQDMKESEAHKQLADPESKLHMDVKSRQAKAAAKSAKVEAKKKDKAEKDMKRSEAAKAAANLVTKSCPRWRRKKSAAKADPMKVKMGNQLKKQSAAKLRKKGSELVGADCQPIEDVEVVELQTGMETWSFIEFARSLIGEVARISADSKELQRQDKVVDVQDFTTFAKKVK</sequence>